<dbReference type="AlphaFoldDB" id="A0A0E9XHB0"/>
<reference evidence="1" key="1">
    <citation type="submission" date="2014-11" db="EMBL/GenBank/DDBJ databases">
        <authorList>
            <person name="Amaro Gonzalez C."/>
        </authorList>
    </citation>
    <scope>NUCLEOTIDE SEQUENCE</scope>
</reference>
<accession>A0A0E9XHB0</accession>
<protein>
    <submittedName>
        <fullName evidence="1">Uncharacterized protein</fullName>
    </submittedName>
</protein>
<proteinExistence type="predicted"/>
<sequence length="54" mass="6072">MKILKTFWTSTSDDYDQGMTFSLNLHISHNPILSITTADSSIDNFQQSIAVSLH</sequence>
<organism evidence="1">
    <name type="scientific">Anguilla anguilla</name>
    <name type="common">European freshwater eel</name>
    <name type="synonym">Muraena anguilla</name>
    <dbReference type="NCBI Taxonomy" id="7936"/>
    <lineage>
        <taxon>Eukaryota</taxon>
        <taxon>Metazoa</taxon>
        <taxon>Chordata</taxon>
        <taxon>Craniata</taxon>
        <taxon>Vertebrata</taxon>
        <taxon>Euteleostomi</taxon>
        <taxon>Actinopterygii</taxon>
        <taxon>Neopterygii</taxon>
        <taxon>Teleostei</taxon>
        <taxon>Anguilliformes</taxon>
        <taxon>Anguillidae</taxon>
        <taxon>Anguilla</taxon>
    </lineage>
</organism>
<evidence type="ECO:0000313" key="1">
    <source>
        <dbReference type="EMBL" id="JAI02045.1"/>
    </source>
</evidence>
<dbReference type="EMBL" id="GBXM01006533">
    <property type="protein sequence ID" value="JAI02045.1"/>
    <property type="molecule type" value="Transcribed_RNA"/>
</dbReference>
<reference evidence="1" key="2">
    <citation type="journal article" date="2015" name="Fish Shellfish Immunol.">
        <title>Early steps in the European eel (Anguilla anguilla)-Vibrio vulnificus interaction in the gills: Role of the RtxA13 toxin.</title>
        <authorList>
            <person name="Callol A."/>
            <person name="Pajuelo D."/>
            <person name="Ebbesson L."/>
            <person name="Teles M."/>
            <person name="MacKenzie S."/>
            <person name="Amaro C."/>
        </authorList>
    </citation>
    <scope>NUCLEOTIDE SEQUENCE</scope>
</reference>
<name>A0A0E9XHB0_ANGAN</name>